<evidence type="ECO:0000313" key="1">
    <source>
        <dbReference type="EMBL" id="GAG34701.1"/>
    </source>
</evidence>
<organism evidence="1">
    <name type="scientific">marine sediment metagenome</name>
    <dbReference type="NCBI Taxonomy" id="412755"/>
    <lineage>
        <taxon>unclassified sequences</taxon>
        <taxon>metagenomes</taxon>
        <taxon>ecological metagenomes</taxon>
    </lineage>
</organism>
<comment type="caution">
    <text evidence="1">The sequence shown here is derived from an EMBL/GenBank/DDBJ whole genome shotgun (WGS) entry which is preliminary data.</text>
</comment>
<reference evidence="1" key="1">
    <citation type="journal article" date="2014" name="Front. Microbiol.">
        <title>High frequency of phylogenetically diverse reductive dehalogenase-homologous genes in deep subseafloor sedimentary metagenomes.</title>
        <authorList>
            <person name="Kawai M."/>
            <person name="Futagami T."/>
            <person name="Toyoda A."/>
            <person name="Takaki Y."/>
            <person name="Nishi S."/>
            <person name="Hori S."/>
            <person name="Arai W."/>
            <person name="Tsubouchi T."/>
            <person name="Morono Y."/>
            <person name="Uchiyama I."/>
            <person name="Ito T."/>
            <person name="Fujiyama A."/>
            <person name="Inagaki F."/>
            <person name="Takami H."/>
        </authorList>
    </citation>
    <scope>NUCLEOTIDE SEQUENCE</scope>
    <source>
        <strain evidence="1">Expedition CK06-06</strain>
    </source>
</reference>
<gene>
    <name evidence="1" type="ORF">S01H1_70585</name>
</gene>
<name>X0YCZ0_9ZZZZ</name>
<protein>
    <submittedName>
        <fullName evidence="1">Uncharacterized protein</fullName>
    </submittedName>
</protein>
<proteinExistence type="predicted"/>
<sequence>MGKAWRKLKKTEQLEWLRTELLKTQGALNQLALTHEHASQLIGTLRAD</sequence>
<dbReference type="AlphaFoldDB" id="X0YCZ0"/>
<accession>X0YCZ0</accession>
<feature type="non-terminal residue" evidence="1">
    <location>
        <position position="48"/>
    </location>
</feature>
<dbReference type="EMBL" id="BARS01046947">
    <property type="protein sequence ID" value="GAG34701.1"/>
    <property type="molecule type" value="Genomic_DNA"/>
</dbReference>